<dbReference type="InterPro" id="IPR026022">
    <property type="entry name" value="PhoU_dom"/>
</dbReference>
<dbReference type="Gene3D" id="1.20.58.220">
    <property type="entry name" value="Phosphate transport system protein phou homolog 2, domain 2"/>
    <property type="match status" value="1"/>
</dbReference>
<dbReference type="AlphaFoldDB" id="X1I991"/>
<feature type="domain" description="PhoU" evidence="1">
    <location>
        <begin position="1"/>
        <end position="61"/>
    </location>
</feature>
<dbReference type="SUPFAM" id="SSF109755">
    <property type="entry name" value="PhoU-like"/>
    <property type="match status" value="1"/>
</dbReference>
<dbReference type="GO" id="GO:0045936">
    <property type="term" value="P:negative regulation of phosphate metabolic process"/>
    <property type="evidence" value="ECO:0007669"/>
    <property type="project" value="InterPro"/>
</dbReference>
<name>X1I991_9ZZZZ</name>
<evidence type="ECO:0000259" key="1">
    <source>
        <dbReference type="Pfam" id="PF01895"/>
    </source>
</evidence>
<protein>
    <recommendedName>
        <fullName evidence="1">PhoU domain-containing protein</fullName>
    </recommendedName>
</protein>
<dbReference type="PANTHER" id="PTHR42930:SF3">
    <property type="entry name" value="PHOSPHATE-SPECIFIC TRANSPORT SYSTEM ACCESSORY PROTEIN PHOU"/>
    <property type="match status" value="1"/>
</dbReference>
<dbReference type="InterPro" id="IPR038078">
    <property type="entry name" value="PhoU-like_sf"/>
</dbReference>
<gene>
    <name evidence="2" type="ORF">S03H2_51916</name>
</gene>
<dbReference type="GO" id="GO:0030643">
    <property type="term" value="P:intracellular phosphate ion homeostasis"/>
    <property type="evidence" value="ECO:0007669"/>
    <property type="project" value="InterPro"/>
</dbReference>
<dbReference type="InterPro" id="IPR028366">
    <property type="entry name" value="PhoU"/>
</dbReference>
<sequence length="177" mass="20501">TRDMEKVREISNTEEKVDILRNEIIPFLTKLAAKELTEKESEKEVTYLYITNELESIGDVIDKNIMALAEKMVENNYHFSSNGSKDIEKLHGKISENLADIIKVIRDDNLILANKITKTGCIIRKLETDLREKHFKRLHDGLQESMETSSVHLDLLDNFKRINDHIVYIAYTVLGRL</sequence>
<dbReference type="EMBL" id="BARU01032967">
    <property type="protein sequence ID" value="GAH62669.1"/>
    <property type="molecule type" value="Genomic_DNA"/>
</dbReference>
<evidence type="ECO:0000313" key="2">
    <source>
        <dbReference type="EMBL" id="GAH62669.1"/>
    </source>
</evidence>
<organism evidence="2">
    <name type="scientific">marine sediment metagenome</name>
    <dbReference type="NCBI Taxonomy" id="412755"/>
    <lineage>
        <taxon>unclassified sequences</taxon>
        <taxon>metagenomes</taxon>
        <taxon>ecological metagenomes</taxon>
    </lineage>
</organism>
<feature type="domain" description="PhoU" evidence="1">
    <location>
        <begin position="87"/>
        <end position="172"/>
    </location>
</feature>
<accession>X1I991</accession>
<comment type="caution">
    <text evidence="2">The sequence shown here is derived from an EMBL/GenBank/DDBJ whole genome shotgun (WGS) entry which is preliminary data.</text>
</comment>
<proteinExistence type="predicted"/>
<feature type="non-terminal residue" evidence="2">
    <location>
        <position position="1"/>
    </location>
</feature>
<reference evidence="2" key="1">
    <citation type="journal article" date="2014" name="Front. Microbiol.">
        <title>High frequency of phylogenetically diverse reductive dehalogenase-homologous genes in deep subseafloor sedimentary metagenomes.</title>
        <authorList>
            <person name="Kawai M."/>
            <person name="Futagami T."/>
            <person name="Toyoda A."/>
            <person name="Takaki Y."/>
            <person name="Nishi S."/>
            <person name="Hori S."/>
            <person name="Arai W."/>
            <person name="Tsubouchi T."/>
            <person name="Morono Y."/>
            <person name="Uchiyama I."/>
            <person name="Ito T."/>
            <person name="Fujiyama A."/>
            <person name="Inagaki F."/>
            <person name="Takami H."/>
        </authorList>
    </citation>
    <scope>NUCLEOTIDE SEQUENCE</scope>
    <source>
        <strain evidence="2">Expedition CK06-06</strain>
    </source>
</reference>
<dbReference type="Pfam" id="PF01895">
    <property type="entry name" value="PhoU"/>
    <property type="match status" value="2"/>
</dbReference>
<dbReference type="PANTHER" id="PTHR42930">
    <property type="entry name" value="PHOSPHATE-SPECIFIC TRANSPORT SYSTEM ACCESSORY PROTEIN PHOU"/>
    <property type="match status" value="1"/>
</dbReference>